<evidence type="ECO:0000313" key="5">
    <source>
        <dbReference type="Proteomes" id="UP001597480"/>
    </source>
</evidence>
<feature type="domain" description="CzcB-like barrel-sandwich hybrid" evidence="3">
    <location>
        <begin position="77"/>
        <end position="221"/>
    </location>
</feature>
<evidence type="ECO:0000256" key="1">
    <source>
        <dbReference type="ARBA" id="ARBA00009477"/>
    </source>
</evidence>
<dbReference type="InterPro" id="IPR051909">
    <property type="entry name" value="MFP_Cation_Efflux"/>
</dbReference>
<dbReference type="Gene3D" id="2.40.420.20">
    <property type="match status" value="1"/>
</dbReference>
<protein>
    <submittedName>
        <fullName evidence="4">Efflux RND transporter periplasmic adaptor subunit</fullName>
    </submittedName>
</protein>
<dbReference type="PANTHER" id="PTHR30097:SF4">
    <property type="entry name" value="SLR6042 PROTEIN"/>
    <property type="match status" value="1"/>
</dbReference>
<comment type="similarity">
    <text evidence="1">Belongs to the membrane fusion protein (MFP) (TC 8.A.1) family.</text>
</comment>
<keyword evidence="2" id="KW-0813">Transport</keyword>
<evidence type="ECO:0000259" key="3">
    <source>
        <dbReference type="Pfam" id="PF25973"/>
    </source>
</evidence>
<dbReference type="InterPro" id="IPR058647">
    <property type="entry name" value="BSH_CzcB-like"/>
</dbReference>
<dbReference type="Gene3D" id="1.10.287.470">
    <property type="entry name" value="Helix hairpin bin"/>
    <property type="match status" value="1"/>
</dbReference>
<name>A0ABW5NTQ5_9FLAO</name>
<dbReference type="RefSeq" id="WP_379820611.1">
    <property type="nucleotide sequence ID" value="NZ_JBHUMD010000012.1"/>
</dbReference>
<dbReference type="Gene3D" id="2.40.30.170">
    <property type="match status" value="1"/>
</dbReference>
<proteinExistence type="inferred from homology"/>
<accession>A0ABW5NTQ5</accession>
<evidence type="ECO:0000313" key="4">
    <source>
        <dbReference type="EMBL" id="MFD2602118.1"/>
    </source>
</evidence>
<dbReference type="Gene3D" id="2.40.50.100">
    <property type="match status" value="1"/>
</dbReference>
<dbReference type="PROSITE" id="PS51257">
    <property type="entry name" value="PROKAR_LIPOPROTEIN"/>
    <property type="match status" value="1"/>
</dbReference>
<keyword evidence="5" id="KW-1185">Reference proteome</keyword>
<dbReference type="SUPFAM" id="SSF111369">
    <property type="entry name" value="HlyD-like secretion proteins"/>
    <property type="match status" value="1"/>
</dbReference>
<gene>
    <name evidence="4" type="ORF">ACFSR3_08620</name>
</gene>
<dbReference type="EMBL" id="JBHUMD010000012">
    <property type="protein sequence ID" value="MFD2602118.1"/>
    <property type="molecule type" value="Genomic_DNA"/>
</dbReference>
<dbReference type="Proteomes" id="UP001597480">
    <property type="component" value="Unassembled WGS sequence"/>
</dbReference>
<dbReference type="NCBIfam" id="TIGR01730">
    <property type="entry name" value="RND_mfp"/>
    <property type="match status" value="1"/>
</dbReference>
<dbReference type="PANTHER" id="PTHR30097">
    <property type="entry name" value="CATION EFFLUX SYSTEM PROTEIN CUSB"/>
    <property type="match status" value="1"/>
</dbReference>
<sequence>MKRYIVSILACTTLFSCGKKETETSTEKQPATAAANVVELTTEQAKNAGIETGKPLEKELSGTIQLQGSVTVPPQSIVHVTFPLGGYIRKTNLMPGMQVQKGQVLAVIEDMQYIQLQQDYLTAKEQFRLSEMEYNRQKELNAKKASSDKLFEQVTAEKETHRITMVSLSQKLTLLGVNPSRLTASTISKSLSIVSPVNGLVSKVNVNVGKYIAATEMLFELINVQDIVLTFNAFEKDIPYLKTGQKVEVYLNDRSSDKLSAKVMYINQSLNGDRAAEIICKLDRYDSALLPGQFVNADVSISNKKSLTVPEEAVTEWQGKNYVFEHKIENSYEMIPVTVGIVQNGMKQISSEKVSANSELVIKNAYSLLMKAMNSVEEE</sequence>
<reference evidence="5" key="1">
    <citation type="journal article" date="2019" name="Int. J. Syst. Evol. Microbiol.">
        <title>The Global Catalogue of Microorganisms (GCM) 10K type strain sequencing project: providing services to taxonomists for standard genome sequencing and annotation.</title>
        <authorList>
            <consortium name="The Broad Institute Genomics Platform"/>
            <consortium name="The Broad Institute Genome Sequencing Center for Infectious Disease"/>
            <person name="Wu L."/>
            <person name="Ma J."/>
        </authorList>
    </citation>
    <scope>NUCLEOTIDE SEQUENCE [LARGE SCALE GENOMIC DNA]</scope>
    <source>
        <strain evidence="5">KCTC 42107</strain>
    </source>
</reference>
<dbReference type="InterPro" id="IPR006143">
    <property type="entry name" value="RND_pump_MFP"/>
</dbReference>
<dbReference type="Pfam" id="PF25973">
    <property type="entry name" value="BSH_CzcB"/>
    <property type="match status" value="1"/>
</dbReference>
<organism evidence="4 5">
    <name type="scientific">Flavobacterium suzhouense</name>
    <dbReference type="NCBI Taxonomy" id="1529638"/>
    <lineage>
        <taxon>Bacteria</taxon>
        <taxon>Pseudomonadati</taxon>
        <taxon>Bacteroidota</taxon>
        <taxon>Flavobacteriia</taxon>
        <taxon>Flavobacteriales</taxon>
        <taxon>Flavobacteriaceae</taxon>
        <taxon>Flavobacterium</taxon>
    </lineage>
</organism>
<comment type="caution">
    <text evidence="4">The sequence shown here is derived from an EMBL/GenBank/DDBJ whole genome shotgun (WGS) entry which is preliminary data.</text>
</comment>
<evidence type="ECO:0000256" key="2">
    <source>
        <dbReference type="ARBA" id="ARBA00022448"/>
    </source>
</evidence>